<reference evidence="2" key="1">
    <citation type="journal article" date="2019" name="Int. J. Syst. Evol. Microbiol.">
        <title>The Global Catalogue of Microorganisms (GCM) 10K type strain sequencing project: providing services to taxonomists for standard genome sequencing and annotation.</title>
        <authorList>
            <consortium name="The Broad Institute Genomics Platform"/>
            <consortium name="The Broad Institute Genome Sequencing Center for Infectious Disease"/>
            <person name="Wu L."/>
            <person name="Ma J."/>
        </authorList>
    </citation>
    <scope>NUCLEOTIDE SEQUENCE [LARGE SCALE GENOMIC DNA]</scope>
    <source>
        <strain evidence="2">CCUG 63246</strain>
    </source>
</reference>
<gene>
    <name evidence="1" type="ORF">ACFQ2E_00435</name>
</gene>
<keyword evidence="2" id="KW-1185">Reference proteome</keyword>
<dbReference type="RefSeq" id="WP_311935015.1">
    <property type="nucleotide sequence ID" value="NZ_JAVSCK010000001.1"/>
</dbReference>
<evidence type="ECO:0000313" key="2">
    <source>
        <dbReference type="Proteomes" id="UP001597163"/>
    </source>
</evidence>
<comment type="caution">
    <text evidence="1">The sequence shown here is derived from an EMBL/GenBank/DDBJ whole genome shotgun (WGS) entry which is preliminary data.</text>
</comment>
<proteinExistence type="predicted"/>
<evidence type="ECO:0000313" key="1">
    <source>
        <dbReference type="EMBL" id="MFD1160860.1"/>
    </source>
</evidence>
<dbReference type="Proteomes" id="UP001597163">
    <property type="component" value="Unassembled WGS sequence"/>
</dbReference>
<organism evidence="1 2">
    <name type="scientific">Hwangdonia seohaensis</name>
    <dbReference type="NCBI Taxonomy" id="1240727"/>
    <lineage>
        <taxon>Bacteria</taxon>
        <taxon>Pseudomonadati</taxon>
        <taxon>Bacteroidota</taxon>
        <taxon>Flavobacteriia</taxon>
        <taxon>Flavobacteriales</taxon>
        <taxon>Flavobacteriaceae</taxon>
        <taxon>Hwangdonia</taxon>
    </lineage>
</organism>
<sequence>MKTNLISTLIFALFFTTCVFSQKKKEGNPFSMIVKTTKKEIPVITMPSITQSEIDYIKTKNELDGEKFQFAYGFDVKINVKEKSVVDTLKNGLLYRLSILSKGAKSLNIIFGKYNLPQGAKLYLYGNNHRTIKGGFTNENNKSNKKLAVEPVFGEQITLSHSIFKTQITLL</sequence>
<accession>A0ABW3R715</accession>
<dbReference type="EMBL" id="JBHTLJ010000001">
    <property type="protein sequence ID" value="MFD1160860.1"/>
    <property type="molecule type" value="Genomic_DNA"/>
</dbReference>
<evidence type="ECO:0008006" key="3">
    <source>
        <dbReference type="Google" id="ProtNLM"/>
    </source>
</evidence>
<name>A0ABW3R715_9FLAO</name>
<protein>
    <recommendedName>
        <fullName evidence="3">Lipoprotein</fullName>
    </recommendedName>
</protein>